<name>A0ABN7EA68_SPIIN</name>
<gene>
    <name evidence="2" type="ORF">SI7747_UN021071</name>
</gene>
<feature type="region of interest" description="Disordered" evidence="1">
    <location>
        <begin position="1"/>
        <end position="20"/>
    </location>
</feature>
<comment type="caution">
    <text evidence="2">The sequence shown here is derived from an EMBL/GenBank/DDBJ whole genome shotgun (WGS) entry which is preliminary data.</text>
</comment>
<protein>
    <submittedName>
        <fullName evidence="2">Uncharacterized protein</fullName>
    </submittedName>
</protein>
<proteinExistence type="predicted"/>
<sequence length="93" mass="10214">MGRRVVSGSCHPAERKNGDFATLQRLSPDRESWMEVGRVSGASSLGPRSRGGSSSHLVRSQEVWRTRALIVPSRSKSRKVAVFSAPSGDNHRR</sequence>
<reference evidence="3" key="1">
    <citation type="journal article" date="2020" name="Sci. Rep.">
        <title>Chromosome-scale genome assembly for the duckweed Spirodela intermedia, integrating cytogenetic maps, PacBio and Oxford Nanopore libraries.</title>
        <authorList>
            <person name="Hoang P.T.N."/>
            <person name="Fiebig A."/>
            <person name="Novak P."/>
            <person name="Macas J."/>
            <person name="Cao H.X."/>
            <person name="Stepanenko A."/>
            <person name="Chen G."/>
            <person name="Borisjuk N."/>
            <person name="Scholz U."/>
            <person name="Schubert I."/>
        </authorList>
    </citation>
    <scope>NUCLEOTIDE SEQUENCE [LARGE SCALE GENOMIC DNA]</scope>
</reference>
<evidence type="ECO:0000256" key="1">
    <source>
        <dbReference type="SAM" id="MobiDB-lite"/>
    </source>
</evidence>
<dbReference type="EMBL" id="CACRZD030000138">
    <property type="protein sequence ID" value="CAA6674713.1"/>
    <property type="molecule type" value="Genomic_DNA"/>
</dbReference>
<organism evidence="2 3">
    <name type="scientific">Spirodela intermedia</name>
    <name type="common">Intermediate duckweed</name>
    <dbReference type="NCBI Taxonomy" id="51605"/>
    <lineage>
        <taxon>Eukaryota</taxon>
        <taxon>Viridiplantae</taxon>
        <taxon>Streptophyta</taxon>
        <taxon>Embryophyta</taxon>
        <taxon>Tracheophyta</taxon>
        <taxon>Spermatophyta</taxon>
        <taxon>Magnoliopsida</taxon>
        <taxon>Liliopsida</taxon>
        <taxon>Araceae</taxon>
        <taxon>Lemnoideae</taxon>
        <taxon>Spirodela</taxon>
    </lineage>
</organism>
<dbReference type="Proteomes" id="UP001189122">
    <property type="component" value="Unassembled WGS sequence"/>
</dbReference>
<accession>A0ABN7EA68</accession>
<keyword evidence="3" id="KW-1185">Reference proteome</keyword>
<evidence type="ECO:0000313" key="2">
    <source>
        <dbReference type="EMBL" id="CAA6674713.1"/>
    </source>
</evidence>
<evidence type="ECO:0000313" key="3">
    <source>
        <dbReference type="Proteomes" id="UP001189122"/>
    </source>
</evidence>